<sequence length="379" mass="42067">MERVNNTLHNFAKNGKWGELEMTMMRQYCRAASIRALLAGDGLPAALADLRSPFNEAFNWDFRGTRLNSILGLGDAGRVRVKAIGGPLHLLSGERKLLKSYLKTDDFKGMTACSMLRTKAFSCRPFAISHKDANIIIHKSGKTGIDLADASTPEVDETSLVAAQIVRILWIKDGGSRPTVLLIVRRHRELAVDLSHHDPYLGLGFAVAGCLYQSSYQEFEVITADAVVCPFARTQYGVSPTQVPGFPKDLVHVLPLVRDLHWMPTANADDGEDEDDNATEGTDDEGVVQKGTQLLDIFALKIQMYNETKNYKKLKDLYNAFTLDVIKECCGKMWMAEPQMHVDVTARRGGLAEVLKFLVLVNMLMGSEANPPDIRSLRQ</sequence>
<dbReference type="STRING" id="743788.S8ES17"/>
<feature type="compositionally biased region" description="Acidic residues" evidence="1">
    <location>
        <begin position="269"/>
        <end position="285"/>
    </location>
</feature>
<name>S8ES17_FOMSC</name>
<gene>
    <name evidence="2" type="ORF">FOMPIDRAFT_1056728</name>
</gene>
<evidence type="ECO:0000256" key="1">
    <source>
        <dbReference type="SAM" id="MobiDB-lite"/>
    </source>
</evidence>
<dbReference type="HOGENOM" id="CLU_729651_0_0_1"/>
<evidence type="ECO:0000313" key="2">
    <source>
        <dbReference type="EMBL" id="EPS92585.1"/>
    </source>
</evidence>
<keyword evidence="3" id="KW-1185">Reference proteome</keyword>
<dbReference type="OrthoDB" id="194139at2759"/>
<dbReference type="eggNOG" id="KOG1464">
    <property type="taxonomic scope" value="Eukaryota"/>
</dbReference>
<evidence type="ECO:0000313" key="3">
    <source>
        <dbReference type="Proteomes" id="UP000015241"/>
    </source>
</evidence>
<dbReference type="AlphaFoldDB" id="S8ES17"/>
<feature type="region of interest" description="Disordered" evidence="1">
    <location>
        <begin position="265"/>
        <end position="285"/>
    </location>
</feature>
<dbReference type="InParanoid" id="S8ES17"/>
<reference evidence="2 3" key="1">
    <citation type="journal article" date="2012" name="Science">
        <title>The Paleozoic origin of enzymatic lignin decomposition reconstructed from 31 fungal genomes.</title>
        <authorList>
            <person name="Floudas D."/>
            <person name="Binder M."/>
            <person name="Riley R."/>
            <person name="Barry K."/>
            <person name="Blanchette R.A."/>
            <person name="Henrissat B."/>
            <person name="Martinez A.T."/>
            <person name="Otillar R."/>
            <person name="Spatafora J.W."/>
            <person name="Yadav J.S."/>
            <person name="Aerts A."/>
            <person name="Benoit I."/>
            <person name="Boyd A."/>
            <person name="Carlson A."/>
            <person name="Copeland A."/>
            <person name="Coutinho P.M."/>
            <person name="de Vries R.P."/>
            <person name="Ferreira P."/>
            <person name="Findley K."/>
            <person name="Foster B."/>
            <person name="Gaskell J."/>
            <person name="Glotzer D."/>
            <person name="Gorecki P."/>
            <person name="Heitman J."/>
            <person name="Hesse C."/>
            <person name="Hori C."/>
            <person name="Igarashi K."/>
            <person name="Jurgens J.A."/>
            <person name="Kallen N."/>
            <person name="Kersten P."/>
            <person name="Kohler A."/>
            <person name="Kuees U."/>
            <person name="Kumar T.K.A."/>
            <person name="Kuo A."/>
            <person name="LaButti K."/>
            <person name="Larrondo L.F."/>
            <person name="Lindquist E."/>
            <person name="Ling A."/>
            <person name="Lombard V."/>
            <person name="Lucas S."/>
            <person name="Lundell T."/>
            <person name="Martin R."/>
            <person name="McLaughlin D.J."/>
            <person name="Morgenstern I."/>
            <person name="Morin E."/>
            <person name="Murat C."/>
            <person name="Nagy L.G."/>
            <person name="Nolan M."/>
            <person name="Ohm R.A."/>
            <person name="Patyshakuliyeva A."/>
            <person name="Rokas A."/>
            <person name="Ruiz-Duenas F.J."/>
            <person name="Sabat G."/>
            <person name="Salamov A."/>
            <person name="Samejima M."/>
            <person name="Schmutz J."/>
            <person name="Slot J.C."/>
            <person name="St John F."/>
            <person name="Stenlid J."/>
            <person name="Sun H."/>
            <person name="Sun S."/>
            <person name="Syed K."/>
            <person name="Tsang A."/>
            <person name="Wiebenga A."/>
            <person name="Young D."/>
            <person name="Pisabarro A."/>
            <person name="Eastwood D.C."/>
            <person name="Martin F."/>
            <person name="Cullen D."/>
            <person name="Grigoriev I.V."/>
            <person name="Hibbett D.S."/>
        </authorList>
    </citation>
    <scope>NUCLEOTIDE SEQUENCE</scope>
    <source>
        <strain evidence="3">FP-58527</strain>
    </source>
</reference>
<proteinExistence type="predicted"/>
<accession>S8ES17</accession>
<dbReference type="Proteomes" id="UP000015241">
    <property type="component" value="Unassembled WGS sequence"/>
</dbReference>
<protein>
    <submittedName>
        <fullName evidence="2">Uncharacterized protein</fullName>
    </submittedName>
</protein>
<dbReference type="EMBL" id="KE504458">
    <property type="protein sequence ID" value="EPS92585.1"/>
    <property type="molecule type" value="Genomic_DNA"/>
</dbReference>
<organism evidence="2 3">
    <name type="scientific">Fomitopsis schrenkii</name>
    <name type="common">Brown rot fungus</name>
    <dbReference type="NCBI Taxonomy" id="2126942"/>
    <lineage>
        <taxon>Eukaryota</taxon>
        <taxon>Fungi</taxon>
        <taxon>Dikarya</taxon>
        <taxon>Basidiomycota</taxon>
        <taxon>Agaricomycotina</taxon>
        <taxon>Agaricomycetes</taxon>
        <taxon>Polyporales</taxon>
        <taxon>Fomitopsis</taxon>
    </lineage>
</organism>